<evidence type="ECO:0000256" key="8">
    <source>
        <dbReference type="RuleBase" id="RU004414"/>
    </source>
</evidence>
<protein>
    <recommendedName>
        <fullName evidence="5 6">Large ribosomal subunit protein uL16</fullName>
    </recommendedName>
</protein>
<evidence type="ECO:0000313" key="9">
    <source>
        <dbReference type="EMBL" id="HGE75311.1"/>
    </source>
</evidence>
<comment type="subunit">
    <text evidence="6 8">Part of the 50S ribosomal subunit.</text>
</comment>
<keyword evidence="3 6" id="KW-0689">Ribosomal protein</keyword>
<evidence type="ECO:0000256" key="3">
    <source>
        <dbReference type="ARBA" id="ARBA00022980"/>
    </source>
</evidence>
<keyword evidence="2 6" id="KW-0820">tRNA-binding</keyword>
<dbReference type="PROSITE" id="PS00701">
    <property type="entry name" value="RIBOSOMAL_L16_2"/>
    <property type="match status" value="1"/>
</dbReference>
<dbReference type="Pfam" id="PF00252">
    <property type="entry name" value="Ribosomal_L16"/>
    <property type="match status" value="1"/>
</dbReference>
<comment type="caution">
    <text evidence="9">The sequence shown here is derived from an EMBL/GenBank/DDBJ whole genome shotgun (WGS) entry which is preliminary data.</text>
</comment>
<dbReference type="PANTHER" id="PTHR12220">
    <property type="entry name" value="50S/60S RIBOSOMAL PROTEIN L16"/>
    <property type="match status" value="1"/>
</dbReference>
<name>A0A7V3RES5_9BACT</name>
<dbReference type="InterPro" id="IPR000114">
    <property type="entry name" value="Ribosomal_uL16_bact-type"/>
</dbReference>
<dbReference type="FunFam" id="3.90.1170.10:FF:000001">
    <property type="entry name" value="50S ribosomal protein L16"/>
    <property type="match status" value="1"/>
</dbReference>
<dbReference type="Gene3D" id="3.90.1170.10">
    <property type="entry name" value="Ribosomal protein L10e/L16"/>
    <property type="match status" value="1"/>
</dbReference>
<reference evidence="9" key="1">
    <citation type="journal article" date="2020" name="mSystems">
        <title>Genome- and Community-Level Interaction Insights into Carbon Utilization and Element Cycling Functions of Hydrothermarchaeota in Hydrothermal Sediment.</title>
        <authorList>
            <person name="Zhou Z."/>
            <person name="Liu Y."/>
            <person name="Xu W."/>
            <person name="Pan J."/>
            <person name="Luo Z.H."/>
            <person name="Li M."/>
        </authorList>
    </citation>
    <scope>NUCLEOTIDE SEQUENCE [LARGE SCALE GENOMIC DNA]</scope>
    <source>
        <strain evidence="9">SpSt-966</strain>
    </source>
</reference>
<keyword evidence="4 6" id="KW-0687">Ribonucleoprotein</keyword>
<dbReference type="NCBIfam" id="TIGR01164">
    <property type="entry name" value="rplP_bact"/>
    <property type="match status" value="1"/>
</dbReference>
<gene>
    <name evidence="6" type="primary">rplP</name>
    <name evidence="9" type="ORF">ENX73_04220</name>
</gene>
<evidence type="ECO:0000256" key="1">
    <source>
        <dbReference type="ARBA" id="ARBA00008931"/>
    </source>
</evidence>
<dbReference type="InterPro" id="IPR036920">
    <property type="entry name" value="Ribosomal_uL16_sf"/>
</dbReference>
<dbReference type="GO" id="GO:0006412">
    <property type="term" value="P:translation"/>
    <property type="evidence" value="ECO:0007669"/>
    <property type="project" value="UniProtKB-UniRule"/>
</dbReference>
<dbReference type="EMBL" id="DTPE01000175">
    <property type="protein sequence ID" value="HGE75311.1"/>
    <property type="molecule type" value="Genomic_DNA"/>
</dbReference>
<dbReference type="GO" id="GO:0019843">
    <property type="term" value="F:rRNA binding"/>
    <property type="evidence" value="ECO:0007669"/>
    <property type="project" value="UniProtKB-UniRule"/>
</dbReference>
<dbReference type="InterPro" id="IPR016180">
    <property type="entry name" value="Ribosomal_uL16_dom"/>
</dbReference>
<sequence>MLIPKRVKYRKQQRGRMRGLAKGGSEINFGEWGLKALEPAWITNKQIESCRVAIMRSLKKTGMLWIRVFPDKPISIHPAESRMGRGKGAPEKWVAVVKPGRIMFEIGGVNKEVAEEALKLASAKLPIKVKIVQRSTFGGESL</sequence>
<evidence type="ECO:0000256" key="2">
    <source>
        <dbReference type="ARBA" id="ARBA00022555"/>
    </source>
</evidence>
<organism evidence="9">
    <name type="scientific">Mesoaciditoga lauensis</name>
    <dbReference type="NCBI Taxonomy" id="1495039"/>
    <lineage>
        <taxon>Bacteria</taxon>
        <taxon>Thermotogati</taxon>
        <taxon>Thermotogota</taxon>
        <taxon>Thermotogae</taxon>
        <taxon>Mesoaciditogales</taxon>
        <taxon>Mesoaciditogaceae</taxon>
        <taxon>Mesoaciditoga</taxon>
    </lineage>
</organism>
<proteinExistence type="inferred from homology"/>
<dbReference type="PANTHER" id="PTHR12220:SF13">
    <property type="entry name" value="LARGE RIBOSOMAL SUBUNIT PROTEIN UL16M"/>
    <property type="match status" value="1"/>
</dbReference>
<comment type="function">
    <text evidence="6 8">Binds 23S rRNA and is also seen to make contacts with the A and possibly P site tRNAs.</text>
</comment>
<evidence type="ECO:0000256" key="7">
    <source>
        <dbReference type="RuleBase" id="RU004413"/>
    </source>
</evidence>
<keyword evidence="6 8" id="KW-0699">rRNA-binding</keyword>
<dbReference type="GO" id="GO:0003735">
    <property type="term" value="F:structural constituent of ribosome"/>
    <property type="evidence" value="ECO:0007669"/>
    <property type="project" value="InterPro"/>
</dbReference>
<evidence type="ECO:0000256" key="5">
    <source>
        <dbReference type="ARBA" id="ARBA00035198"/>
    </source>
</evidence>
<dbReference type="AlphaFoldDB" id="A0A7V3RES5"/>
<dbReference type="PRINTS" id="PR00060">
    <property type="entry name" value="RIBOSOMALL16"/>
</dbReference>
<dbReference type="InterPro" id="IPR047873">
    <property type="entry name" value="Ribosomal_uL16"/>
</dbReference>
<dbReference type="CDD" id="cd01433">
    <property type="entry name" value="Ribosomal_L16_L10e"/>
    <property type="match status" value="1"/>
</dbReference>
<accession>A0A7V3RES5</accession>
<evidence type="ECO:0000256" key="6">
    <source>
        <dbReference type="HAMAP-Rule" id="MF_01342"/>
    </source>
</evidence>
<dbReference type="GO" id="GO:0000049">
    <property type="term" value="F:tRNA binding"/>
    <property type="evidence" value="ECO:0007669"/>
    <property type="project" value="UniProtKB-KW"/>
</dbReference>
<dbReference type="InterPro" id="IPR020798">
    <property type="entry name" value="Ribosomal_uL16_CS"/>
</dbReference>
<comment type="similarity">
    <text evidence="1 6 7">Belongs to the universal ribosomal protein uL16 family.</text>
</comment>
<dbReference type="SUPFAM" id="SSF54686">
    <property type="entry name" value="Ribosomal protein L16p/L10e"/>
    <property type="match status" value="1"/>
</dbReference>
<evidence type="ECO:0000256" key="4">
    <source>
        <dbReference type="ARBA" id="ARBA00023274"/>
    </source>
</evidence>
<dbReference type="HAMAP" id="MF_01342">
    <property type="entry name" value="Ribosomal_uL16"/>
    <property type="match status" value="1"/>
</dbReference>
<dbReference type="GO" id="GO:0022625">
    <property type="term" value="C:cytosolic large ribosomal subunit"/>
    <property type="evidence" value="ECO:0007669"/>
    <property type="project" value="TreeGrafter"/>
</dbReference>
<keyword evidence="6 8" id="KW-0694">RNA-binding</keyword>